<dbReference type="SUPFAM" id="SSF82689">
    <property type="entry name" value="Mechanosensitive channel protein MscS (YggB), C-terminal domain"/>
    <property type="match status" value="1"/>
</dbReference>
<dbReference type="Gene3D" id="2.30.30.60">
    <property type="match status" value="1"/>
</dbReference>
<evidence type="ECO:0000256" key="7">
    <source>
        <dbReference type="SAM" id="Phobius"/>
    </source>
</evidence>
<dbReference type="InterPro" id="IPR011014">
    <property type="entry name" value="MscS_channel_TM-2"/>
</dbReference>
<evidence type="ECO:0000256" key="1">
    <source>
        <dbReference type="ARBA" id="ARBA00004651"/>
    </source>
</evidence>
<gene>
    <name evidence="10" type="ORF">JK634_07485</name>
</gene>
<comment type="similarity">
    <text evidence="2">Belongs to the MscS (TC 1.A.23) family.</text>
</comment>
<dbReference type="Gene3D" id="3.30.70.100">
    <property type="match status" value="1"/>
</dbReference>
<dbReference type="EMBL" id="JAESWA010000021">
    <property type="protein sequence ID" value="MBL4931641.1"/>
    <property type="molecule type" value="Genomic_DNA"/>
</dbReference>
<dbReference type="Proteomes" id="UP000623681">
    <property type="component" value="Unassembled WGS sequence"/>
</dbReference>
<dbReference type="Gene3D" id="1.10.287.1260">
    <property type="match status" value="1"/>
</dbReference>
<evidence type="ECO:0000313" key="11">
    <source>
        <dbReference type="Proteomes" id="UP000623681"/>
    </source>
</evidence>
<dbReference type="PANTHER" id="PTHR30566:SF5">
    <property type="entry name" value="MECHANOSENSITIVE ION CHANNEL PROTEIN 1, MITOCHONDRIAL-RELATED"/>
    <property type="match status" value="1"/>
</dbReference>
<evidence type="ECO:0000256" key="5">
    <source>
        <dbReference type="ARBA" id="ARBA00022989"/>
    </source>
</evidence>
<dbReference type="Pfam" id="PF21082">
    <property type="entry name" value="MS_channel_3rd"/>
    <property type="match status" value="1"/>
</dbReference>
<evidence type="ECO:0000259" key="8">
    <source>
        <dbReference type="Pfam" id="PF00924"/>
    </source>
</evidence>
<dbReference type="InterPro" id="IPR010920">
    <property type="entry name" value="LSM_dom_sf"/>
</dbReference>
<evidence type="ECO:0000256" key="6">
    <source>
        <dbReference type="ARBA" id="ARBA00023136"/>
    </source>
</evidence>
<feature type="transmembrane region" description="Helical" evidence="7">
    <location>
        <begin position="133"/>
        <end position="155"/>
    </location>
</feature>
<evidence type="ECO:0000259" key="9">
    <source>
        <dbReference type="Pfam" id="PF21082"/>
    </source>
</evidence>
<dbReference type="InterPro" id="IPR006685">
    <property type="entry name" value="MscS_channel_2nd"/>
</dbReference>
<feature type="transmembrane region" description="Helical" evidence="7">
    <location>
        <begin position="7"/>
        <end position="32"/>
    </location>
</feature>
<dbReference type="InterPro" id="IPR049278">
    <property type="entry name" value="MS_channel_C"/>
</dbReference>
<accession>A0A937FHR5</accession>
<comment type="subcellular location">
    <subcellularLocation>
        <location evidence="1">Cell membrane</location>
        <topology evidence="1">Multi-pass membrane protein</topology>
    </subcellularLocation>
</comment>
<comment type="caution">
    <text evidence="10">The sequence shown here is derived from an EMBL/GenBank/DDBJ whole genome shotgun (WGS) entry which is preliminary data.</text>
</comment>
<organism evidence="10 11">
    <name type="scientific">Clostridium paridis</name>
    <dbReference type="NCBI Taxonomy" id="2803863"/>
    <lineage>
        <taxon>Bacteria</taxon>
        <taxon>Bacillati</taxon>
        <taxon>Bacillota</taxon>
        <taxon>Clostridia</taxon>
        <taxon>Eubacteriales</taxon>
        <taxon>Clostridiaceae</taxon>
        <taxon>Clostridium</taxon>
    </lineage>
</organism>
<dbReference type="PANTHER" id="PTHR30566">
    <property type="entry name" value="YNAI-RELATED MECHANOSENSITIVE ION CHANNEL"/>
    <property type="match status" value="1"/>
</dbReference>
<keyword evidence="6 7" id="KW-0472">Membrane</keyword>
<dbReference type="RefSeq" id="WP_202767028.1">
    <property type="nucleotide sequence ID" value="NZ_JAESWA010000021.1"/>
</dbReference>
<proteinExistence type="inferred from homology"/>
<dbReference type="InterPro" id="IPR023408">
    <property type="entry name" value="MscS_beta-dom_sf"/>
</dbReference>
<evidence type="ECO:0000256" key="3">
    <source>
        <dbReference type="ARBA" id="ARBA00022475"/>
    </source>
</evidence>
<keyword evidence="4 7" id="KW-0812">Transmembrane</keyword>
<evidence type="ECO:0000313" key="10">
    <source>
        <dbReference type="EMBL" id="MBL4931641.1"/>
    </source>
</evidence>
<feature type="transmembrane region" description="Helical" evidence="7">
    <location>
        <begin position="67"/>
        <end position="85"/>
    </location>
</feature>
<evidence type="ECO:0000256" key="2">
    <source>
        <dbReference type="ARBA" id="ARBA00008017"/>
    </source>
</evidence>
<dbReference type="Pfam" id="PF00924">
    <property type="entry name" value="MS_channel_2nd"/>
    <property type="match status" value="1"/>
</dbReference>
<dbReference type="GO" id="GO:0055085">
    <property type="term" value="P:transmembrane transport"/>
    <property type="evidence" value="ECO:0007669"/>
    <property type="project" value="InterPro"/>
</dbReference>
<dbReference type="SUPFAM" id="SSF50182">
    <property type="entry name" value="Sm-like ribonucleoproteins"/>
    <property type="match status" value="1"/>
</dbReference>
<dbReference type="SUPFAM" id="SSF82861">
    <property type="entry name" value="Mechanosensitive channel protein MscS (YggB), transmembrane region"/>
    <property type="match status" value="1"/>
</dbReference>
<reference evidence="10" key="1">
    <citation type="submission" date="2021-01" db="EMBL/GenBank/DDBJ databases">
        <title>Genome public.</title>
        <authorList>
            <person name="Liu C."/>
            <person name="Sun Q."/>
        </authorList>
    </citation>
    <scope>NUCLEOTIDE SEQUENCE</scope>
    <source>
        <strain evidence="10">YIM B02565</strain>
    </source>
</reference>
<keyword evidence="11" id="KW-1185">Reference proteome</keyword>
<feature type="transmembrane region" description="Helical" evidence="7">
    <location>
        <begin position="92"/>
        <end position="113"/>
    </location>
</feature>
<feature type="domain" description="Mechanosensitive ion channel MscS C-terminal" evidence="9">
    <location>
        <begin position="261"/>
        <end position="344"/>
    </location>
</feature>
<dbReference type="InterPro" id="IPR011066">
    <property type="entry name" value="MscS_channel_C_sf"/>
</dbReference>
<evidence type="ECO:0000256" key="4">
    <source>
        <dbReference type="ARBA" id="ARBA00022692"/>
    </source>
</evidence>
<name>A0A937FHR5_9CLOT</name>
<dbReference type="AlphaFoldDB" id="A0A937FHR5"/>
<sequence>MEEVKKLIAIISSSPFEIVFVSLLIFVISFIFRKIFLIYVSKWCNKIIKSTENTVDDKLFKALEKPIAFLINMLGAYFALMYMSSKIYYREVIIISGKIFKVAWVIFFTWVTYNVTTKKSLLYNRVKRKYAENVYKIVFPFVSIIIRIIVVIISISIIAREFGFSGFITGLGVSGVVFALAAQETCSNLFGGVVILIDRPFSIGDWVQTPEVEGIIKEITFRSTKITTFSDALVTIPNAKLANSHITNWTLRDERRIYFRLYLDCETESKKIRRLIHRIEELLKSDSRVNKNVIIVAFDEFTKESLEIFIYFYTNVMEFVEYKKTKEDINLKILEIVEEEDISFAINRNKIYIDKKEFYDNERES</sequence>
<keyword evidence="5 7" id="KW-1133">Transmembrane helix</keyword>
<protein>
    <submittedName>
        <fullName evidence="10">Mechanosensitive ion channel family protein</fullName>
    </submittedName>
</protein>
<dbReference type="GO" id="GO:0005886">
    <property type="term" value="C:plasma membrane"/>
    <property type="evidence" value="ECO:0007669"/>
    <property type="project" value="UniProtKB-SubCell"/>
</dbReference>
<feature type="domain" description="Mechanosensitive ion channel MscS" evidence="8">
    <location>
        <begin position="185"/>
        <end position="250"/>
    </location>
</feature>
<keyword evidence="3" id="KW-1003">Cell membrane</keyword>